<feature type="compositionally biased region" description="Low complexity" evidence="1">
    <location>
        <begin position="237"/>
        <end position="253"/>
    </location>
</feature>
<accession>A0A975J0N2</accession>
<evidence type="ECO:0000259" key="3">
    <source>
        <dbReference type="Pfam" id="PF04982"/>
    </source>
</evidence>
<evidence type="ECO:0000256" key="1">
    <source>
        <dbReference type="SAM" id="MobiDB-lite"/>
    </source>
</evidence>
<feature type="domain" description="HPP transmembrane region" evidence="3">
    <location>
        <begin position="15"/>
        <end position="171"/>
    </location>
</feature>
<feature type="transmembrane region" description="Helical" evidence="2">
    <location>
        <begin position="147"/>
        <end position="167"/>
    </location>
</feature>
<dbReference type="InterPro" id="IPR058581">
    <property type="entry name" value="TM_HPP"/>
</dbReference>
<keyword evidence="5" id="KW-1185">Reference proteome</keyword>
<sequence length="253" mass="26242">MDHWRNWLGIELSPVSTKEKLLSMLGGFLSLLALVAISRSVLHLSGAAAVIASMGASAVLLFAVPHGQLSQPWPVIAGHGFSALIGVACAKWIPSPEIAAACAVGLSIGAMHQFKCIHPPGGATGLTAVLGGQAIHDLGFRFVFQPVLANALAMVSIAVIFNTFFPWRRYPAFVAKRRVAKAEPSHEAVVAALRSLDSFVDITEDDLIRLVGLLSPTPAAGNSAPRSERSDPPPAVPASLSGGSAGSAAACRD</sequence>
<evidence type="ECO:0000313" key="5">
    <source>
        <dbReference type="Proteomes" id="UP000676169"/>
    </source>
</evidence>
<keyword evidence="2" id="KW-1133">Transmembrane helix</keyword>
<dbReference type="PANTHER" id="PTHR33741">
    <property type="entry name" value="TRANSMEMBRANE PROTEIN DDB_G0269096-RELATED"/>
    <property type="match status" value="1"/>
</dbReference>
<gene>
    <name evidence="4" type="ORF">KBB96_02935</name>
</gene>
<evidence type="ECO:0000313" key="4">
    <source>
        <dbReference type="EMBL" id="QUE51853.1"/>
    </source>
</evidence>
<evidence type="ECO:0000256" key="2">
    <source>
        <dbReference type="SAM" id="Phobius"/>
    </source>
</evidence>
<protein>
    <submittedName>
        <fullName evidence="4">HPP family protein</fullName>
    </submittedName>
</protein>
<dbReference type="InterPro" id="IPR007065">
    <property type="entry name" value="HPP"/>
</dbReference>
<organism evidence="4 5">
    <name type="scientific">Luteolibacter ambystomatis</name>
    <dbReference type="NCBI Taxonomy" id="2824561"/>
    <lineage>
        <taxon>Bacteria</taxon>
        <taxon>Pseudomonadati</taxon>
        <taxon>Verrucomicrobiota</taxon>
        <taxon>Verrucomicrobiia</taxon>
        <taxon>Verrucomicrobiales</taxon>
        <taxon>Verrucomicrobiaceae</taxon>
        <taxon>Luteolibacter</taxon>
    </lineage>
</organism>
<proteinExistence type="predicted"/>
<dbReference type="EMBL" id="CP073100">
    <property type="protein sequence ID" value="QUE51853.1"/>
    <property type="molecule type" value="Genomic_DNA"/>
</dbReference>
<dbReference type="PANTHER" id="PTHR33741:SF5">
    <property type="entry name" value="TRANSMEMBRANE PROTEIN DDB_G0269096-RELATED"/>
    <property type="match status" value="1"/>
</dbReference>
<keyword evidence="2" id="KW-0812">Transmembrane</keyword>
<dbReference type="Proteomes" id="UP000676169">
    <property type="component" value="Chromosome"/>
</dbReference>
<feature type="transmembrane region" description="Helical" evidence="2">
    <location>
        <begin position="20"/>
        <end position="37"/>
    </location>
</feature>
<dbReference type="AlphaFoldDB" id="A0A975J0N2"/>
<feature type="transmembrane region" description="Helical" evidence="2">
    <location>
        <begin position="44"/>
        <end position="64"/>
    </location>
</feature>
<dbReference type="KEGG" id="lamb:KBB96_02935"/>
<reference evidence="4" key="1">
    <citation type="submission" date="2021-04" db="EMBL/GenBank/DDBJ databases">
        <title>Luteolibacter sp. 32A isolated from the skin of an Anderson's salamander (Ambystoma andersonii).</title>
        <authorList>
            <person name="Spergser J."/>
            <person name="Busse H.-J."/>
        </authorList>
    </citation>
    <scope>NUCLEOTIDE SEQUENCE</scope>
    <source>
        <strain evidence="4">32A</strain>
    </source>
</reference>
<keyword evidence="2" id="KW-0472">Membrane</keyword>
<dbReference type="Pfam" id="PF04982">
    <property type="entry name" value="TM_HPP"/>
    <property type="match status" value="1"/>
</dbReference>
<feature type="region of interest" description="Disordered" evidence="1">
    <location>
        <begin position="217"/>
        <end position="253"/>
    </location>
</feature>
<dbReference type="RefSeq" id="WP_211632076.1">
    <property type="nucleotide sequence ID" value="NZ_CP073100.1"/>
</dbReference>
<name>A0A975J0N2_9BACT</name>